<feature type="binding site" evidence="11">
    <location>
        <position position="98"/>
    </location>
    <ligand>
        <name>Zn(2+)</name>
        <dbReference type="ChEBI" id="CHEBI:29105"/>
    </ligand>
</feature>
<keyword evidence="11" id="KW-0862">Zinc</keyword>
<feature type="binding site" evidence="11">
    <location>
        <position position="141"/>
    </location>
    <ligand>
        <name>Mg(2+)</name>
        <dbReference type="ChEBI" id="CHEBI:18420"/>
    </ligand>
</feature>
<comment type="similarity">
    <text evidence="7">Belongs to the gmhB family.</text>
</comment>
<dbReference type="GO" id="GO:0005737">
    <property type="term" value="C:cytoplasm"/>
    <property type="evidence" value="ECO:0007669"/>
    <property type="project" value="UniProtKB-SubCell"/>
</dbReference>
<dbReference type="PANTHER" id="PTHR42891">
    <property type="entry name" value="D-GLYCERO-BETA-D-MANNO-HEPTOSE-1,7-BISPHOSPHATE 7-PHOSPHATASE"/>
    <property type="match status" value="1"/>
</dbReference>
<feature type="binding site" evidence="9">
    <location>
        <begin position="23"/>
        <end position="26"/>
    </location>
    <ligand>
        <name>substrate</name>
    </ligand>
</feature>
<feature type="site" description="Stabilizes the phosphoryl group" evidence="10">
    <location>
        <position position="57"/>
    </location>
</feature>
<evidence type="ECO:0000256" key="6">
    <source>
        <dbReference type="ARBA" id="ARBA00031828"/>
    </source>
</evidence>
<dbReference type="InterPro" id="IPR023214">
    <property type="entry name" value="HAD_sf"/>
</dbReference>
<feature type="active site" description="Nucleophile" evidence="8">
    <location>
        <position position="15"/>
    </location>
</feature>
<keyword evidence="13" id="KW-1185">Reference proteome</keyword>
<dbReference type="InterPro" id="IPR006543">
    <property type="entry name" value="Histidinol-phos"/>
</dbReference>
<evidence type="ECO:0000256" key="8">
    <source>
        <dbReference type="PIRSR" id="PIRSR004682-1"/>
    </source>
</evidence>
<feature type="binding site" evidence="11">
    <location>
        <position position="111"/>
    </location>
    <ligand>
        <name>Zn(2+)</name>
        <dbReference type="ChEBI" id="CHEBI:29105"/>
    </ligand>
</feature>
<dbReference type="SUPFAM" id="SSF56784">
    <property type="entry name" value="HAD-like"/>
    <property type="match status" value="1"/>
</dbReference>
<feature type="binding site" evidence="11">
    <location>
        <position position="15"/>
    </location>
    <ligand>
        <name>Mg(2+)</name>
        <dbReference type="ChEBI" id="CHEBI:18420"/>
    </ligand>
</feature>
<evidence type="ECO:0000256" key="5">
    <source>
        <dbReference type="ARBA" id="ARBA00023277"/>
    </source>
</evidence>
<keyword evidence="11" id="KW-0460">Magnesium</keyword>
<comment type="caution">
    <text evidence="12">The sequence shown here is derived from an EMBL/GenBank/DDBJ whole genome shotgun (WGS) entry which is preliminary data.</text>
</comment>
<dbReference type="NCBIfam" id="TIGR00213">
    <property type="entry name" value="GmhB_yaeD"/>
    <property type="match status" value="1"/>
</dbReference>
<evidence type="ECO:0000256" key="10">
    <source>
        <dbReference type="PIRSR" id="PIRSR004682-3"/>
    </source>
</evidence>
<feature type="active site" description="Proton donor" evidence="8">
    <location>
        <position position="17"/>
    </location>
</feature>
<evidence type="ECO:0000256" key="3">
    <source>
        <dbReference type="ARBA" id="ARBA00022723"/>
    </source>
</evidence>
<feature type="binding site" evidence="11">
    <location>
        <position position="96"/>
    </location>
    <ligand>
        <name>Zn(2+)</name>
        <dbReference type="ChEBI" id="CHEBI:29105"/>
    </ligand>
</feature>
<evidence type="ECO:0000256" key="1">
    <source>
        <dbReference type="ARBA" id="ARBA00004496"/>
    </source>
</evidence>
<gene>
    <name evidence="12" type="ORF">L7E55_00220</name>
</gene>
<dbReference type="EMBL" id="JAKOAV010000001">
    <property type="protein sequence ID" value="MDF9406795.1"/>
    <property type="molecule type" value="Genomic_DNA"/>
</dbReference>
<dbReference type="PANTHER" id="PTHR42891:SF1">
    <property type="entry name" value="D-GLYCERO-BETA-D-MANNO-HEPTOSE-1,7-BISPHOSPHATE 7-PHOSPHATASE"/>
    <property type="match status" value="1"/>
</dbReference>
<reference evidence="12" key="1">
    <citation type="submission" date="2022-02" db="EMBL/GenBank/DDBJ databases">
        <authorList>
            <person name="Leng L."/>
        </authorList>
    </citation>
    <scope>NUCLEOTIDE SEQUENCE</scope>
    <source>
        <strain evidence="12">JI</strain>
    </source>
</reference>
<evidence type="ECO:0000313" key="13">
    <source>
        <dbReference type="Proteomes" id="UP001154312"/>
    </source>
</evidence>
<feature type="binding site" evidence="9">
    <location>
        <position position="141"/>
    </location>
    <ligand>
        <name>substrate</name>
    </ligand>
</feature>
<dbReference type="Proteomes" id="UP001154312">
    <property type="component" value="Unassembled WGS sequence"/>
</dbReference>
<feature type="binding site" evidence="11">
    <location>
        <position position="113"/>
    </location>
    <ligand>
        <name>Zn(2+)</name>
        <dbReference type="ChEBI" id="CHEBI:29105"/>
    </ligand>
</feature>
<dbReference type="GO" id="GO:0005975">
    <property type="term" value="P:carbohydrate metabolic process"/>
    <property type="evidence" value="ECO:0007669"/>
    <property type="project" value="InterPro"/>
</dbReference>
<keyword evidence="4 7" id="KW-0378">Hydrolase</keyword>
<dbReference type="GO" id="GO:0046872">
    <property type="term" value="F:metal ion binding"/>
    <property type="evidence" value="ECO:0007669"/>
    <property type="project" value="UniProtKB-KW"/>
</dbReference>
<sequence length="183" mass="20372">MISLGRVLKPAAFMDRDGVLNVDTGYVFRWEDFVWVAGAKDAVKLLNEAGYLVFVVTNQSGIARGYFKEADIVALHCWMNQELGACGAHVDAFYYCPHHPNATSIPYRKVCGCRKPAPGLLLQAMEEWPVDKSGSFLVGDKRSDLEAAIGAGLPGYLFKGSDLFVFIKNLLVKRRGYAFERTW</sequence>
<evidence type="ECO:0000256" key="7">
    <source>
        <dbReference type="PIRNR" id="PIRNR004682"/>
    </source>
</evidence>
<evidence type="ECO:0000256" key="4">
    <source>
        <dbReference type="ARBA" id="ARBA00022801"/>
    </source>
</evidence>
<feature type="binding site" evidence="9">
    <location>
        <begin position="15"/>
        <end position="17"/>
    </location>
    <ligand>
        <name>substrate</name>
    </ligand>
</feature>
<feature type="site" description="Stabilizes the phosphoryl group" evidence="10">
    <location>
        <position position="115"/>
    </location>
</feature>
<evidence type="ECO:0000256" key="11">
    <source>
        <dbReference type="PIRSR" id="PIRSR004682-4"/>
    </source>
</evidence>
<keyword evidence="3 11" id="KW-0479">Metal-binding</keyword>
<dbReference type="InterPro" id="IPR004446">
    <property type="entry name" value="Heptose_bisP_phosphatase"/>
</dbReference>
<comment type="subcellular location">
    <subcellularLocation>
        <location evidence="1 7">Cytoplasm</location>
    </subcellularLocation>
</comment>
<dbReference type="InterPro" id="IPR006549">
    <property type="entry name" value="HAD-SF_hydro_IIIA"/>
</dbReference>
<feature type="binding site" evidence="9">
    <location>
        <begin position="57"/>
        <end position="60"/>
    </location>
    <ligand>
        <name>substrate</name>
    </ligand>
</feature>
<accession>A0A9X4H008</accession>
<comment type="cofactor">
    <cofactor evidence="11">
        <name>Mg(2+)</name>
        <dbReference type="ChEBI" id="CHEBI:18420"/>
    </cofactor>
</comment>
<organism evidence="12 13">
    <name type="scientific">Pelotomaculum isophthalicicum JI</name>
    <dbReference type="NCBI Taxonomy" id="947010"/>
    <lineage>
        <taxon>Bacteria</taxon>
        <taxon>Bacillati</taxon>
        <taxon>Bacillota</taxon>
        <taxon>Clostridia</taxon>
        <taxon>Eubacteriales</taxon>
        <taxon>Desulfotomaculaceae</taxon>
        <taxon>Pelotomaculum</taxon>
    </lineage>
</organism>
<feature type="site" description="Contributes to substrate recognition" evidence="10">
    <location>
        <position position="114"/>
    </location>
</feature>
<dbReference type="CDD" id="cd07503">
    <property type="entry name" value="HAD_HisB-N"/>
    <property type="match status" value="1"/>
</dbReference>
<evidence type="ECO:0000256" key="9">
    <source>
        <dbReference type="PIRSR" id="PIRSR004682-2"/>
    </source>
</evidence>
<dbReference type="InterPro" id="IPR036412">
    <property type="entry name" value="HAD-like_sf"/>
</dbReference>
<dbReference type="EC" id="3.1.3.-" evidence="7"/>
<protein>
    <recommendedName>
        <fullName evidence="6 7">D,D-heptose 1,7-bisphosphate phosphatase</fullName>
        <ecNumber evidence="7">3.1.3.-</ecNumber>
    </recommendedName>
</protein>
<evidence type="ECO:0000313" key="12">
    <source>
        <dbReference type="EMBL" id="MDF9406795.1"/>
    </source>
</evidence>
<dbReference type="NCBIfam" id="TIGR01656">
    <property type="entry name" value="Histidinol-ppas"/>
    <property type="match status" value="1"/>
</dbReference>
<dbReference type="Pfam" id="PF13242">
    <property type="entry name" value="Hydrolase_like"/>
    <property type="match status" value="1"/>
</dbReference>
<evidence type="ECO:0000256" key="2">
    <source>
        <dbReference type="ARBA" id="ARBA00022490"/>
    </source>
</evidence>
<dbReference type="NCBIfam" id="TIGR01662">
    <property type="entry name" value="HAD-SF-IIIA"/>
    <property type="match status" value="1"/>
</dbReference>
<feature type="binding site" evidence="11">
    <location>
        <position position="140"/>
    </location>
    <ligand>
        <name>Mg(2+)</name>
        <dbReference type="ChEBI" id="CHEBI:18420"/>
    </ligand>
</feature>
<proteinExistence type="inferred from homology"/>
<feature type="binding site" evidence="9">
    <location>
        <begin position="114"/>
        <end position="115"/>
    </location>
    <ligand>
        <name>substrate</name>
    </ligand>
</feature>
<feature type="binding site" evidence="11">
    <location>
        <position position="17"/>
    </location>
    <ligand>
        <name>Mg(2+)</name>
        <dbReference type="ChEBI" id="CHEBI:18420"/>
    </ligand>
</feature>
<comment type="cofactor">
    <cofactor evidence="11">
        <name>Zn(2+)</name>
        <dbReference type="ChEBI" id="CHEBI:29105"/>
    </cofactor>
</comment>
<keyword evidence="2 7" id="KW-0963">Cytoplasm</keyword>
<dbReference type="Gene3D" id="3.40.50.1000">
    <property type="entry name" value="HAD superfamily/HAD-like"/>
    <property type="match status" value="1"/>
</dbReference>
<name>A0A9X4H008_9FIRM</name>
<dbReference type="AlphaFoldDB" id="A0A9X4H008"/>
<dbReference type="PIRSF" id="PIRSF004682">
    <property type="entry name" value="GmhB"/>
    <property type="match status" value="1"/>
</dbReference>
<keyword evidence="5 7" id="KW-0119">Carbohydrate metabolism</keyword>
<dbReference type="RefSeq" id="WP_277441941.1">
    <property type="nucleotide sequence ID" value="NZ_JAKOAV010000001.1"/>
</dbReference>
<dbReference type="GO" id="GO:0016791">
    <property type="term" value="F:phosphatase activity"/>
    <property type="evidence" value="ECO:0007669"/>
    <property type="project" value="InterPro"/>
</dbReference>